<dbReference type="OMA" id="HESTGPC"/>
<dbReference type="GO" id="GO:0016020">
    <property type="term" value="C:membrane"/>
    <property type="evidence" value="ECO:0007669"/>
    <property type="project" value="UniProtKB-SubCell"/>
</dbReference>
<dbReference type="RefSeq" id="XP_001741660.1">
    <property type="nucleotide sequence ID" value="XM_001741608.1"/>
</dbReference>
<evidence type="ECO:0000256" key="1">
    <source>
        <dbReference type="ARBA" id="ARBA00004141"/>
    </source>
</evidence>
<dbReference type="Proteomes" id="UP000008076">
    <property type="component" value="Unassembled WGS sequence"/>
</dbReference>
<evidence type="ECO:0000256" key="4">
    <source>
        <dbReference type="ARBA" id="ARBA00023136"/>
    </source>
</evidence>
<dbReference type="EMBL" id="DS550854">
    <property type="protein sequence ID" value="EDR21862.1"/>
    <property type="molecule type" value="Genomic_DNA"/>
</dbReference>
<reference evidence="7" key="1">
    <citation type="submission" date="2007-12" db="EMBL/GenBank/DDBJ databases">
        <title>Annotation of Entamoeba dispar SAW760.</title>
        <authorList>
            <person name="Lorenzi H."/>
            <person name="Inman J."/>
            <person name="Schobel S."/>
            <person name="Amedeo P."/>
            <person name="Caler E."/>
        </authorList>
    </citation>
    <scope>NUCLEOTIDE SEQUENCE [LARGE SCALE GENOMIC DNA]</scope>
    <source>
        <strain evidence="7">ATCC PRA-260 / SAW760</strain>
    </source>
</reference>
<dbReference type="OrthoDB" id="262547at2759"/>
<keyword evidence="7" id="KW-1185">Reference proteome</keyword>
<dbReference type="eggNOG" id="KOG2474">
    <property type="taxonomic scope" value="Eukaryota"/>
</dbReference>
<dbReference type="PANTHER" id="PTHR11040:SF210">
    <property type="entry name" value="ZINC-REGULATED TRANSPORTER 3"/>
    <property type="match status" value="1"/>
</dbReference>
<dbReference type="GO" id="GO:0005385">
    <property type="term" value="F:zinc ion transmembrane transporter activity"/>
    <property type="evidence" value="ECO:0007669"/>
    <property type="project" value="TreeGrafter"/>
</dbReference>
<feature type="transmembrane region" description="Helical" evidence="5">
    <location>
        <begin position="218"/>
        <end position="240"/>
    </location>
</feature>
<dbReference type="Pfam" id="PF02535">
    <property type="entry name" value="Zip"/>
    <property type="match status" value="1"/>
</dbReference>
<evidence type="ECO:0000256" key="5">
    <source>
        <dbReference type="SAM" id="Phobius"/>
    </source>
</evidence>
<proteinExistence type="predicted"/>
<feature type="transmembrane region" description="Helical" evidence="5">
    <location>
        <begin position="72"/>
        <end position="91"/>
    </location>
</feature>
<keyword evidence="2 5" id="KW-0812">Transmembrane</keyword>
<keyword evidence="3 5" id="KW-1133">Transmembrane helix</keyword>
<feature type="transmembrane region" description="Helical" evidence="5">
    <location>
        <begin position="49"/>
        <end position="66"/>
    </location>
</feature>
<keyword evidence="4 5" id="KW-0472">Membrane</keyword>
<dbReference type="VEuPathDB" id="AmoebaDB:EDI_330840"/>
<comment type="subcellular location">
    <subcellularLocation>
        <location evidence="1">Membrane</location>
        <topology evidence="1">Multi-pass membrane protein</topology>
    </subcellularLocation>
</comment>
<protein>
    <submittedName>
        <fullName evidence="6">Zinc transporter, putative</fullName>
    </submittedName>
</protein>
<dbReference type="GeneID" id="5886628"/>
<dbReference type="KEGG" id="edi:EDI_330840"/>
<feature type="transmembrane region" description="Helical" evidence="5">
    <location>
        <begin position="252"/>
        <end position="270"/>
    </location>
</feature>
<evidence type="ECO:0000256" key="3">
    <source>
        <dbReference type="ARBA" id="ARBA00022989"/>
    </source>
</evidence>
<evidence type="ECO:0000313" key="7">
    <source>
        <dbReference type="Proteomes" id="UP000008076"/>
    </source>
</evidence>
<accession>B0EUD7</accession>
<dbReference type="PANTHER" id="PTHR11040">
    <property type="entry name" value="ZINC/IRON TRANSPORTER"/>
    <property type="match status" value="1"/>
</dbReference>
<organism evidence="7">
    <name type="scientific">Entamoeba dispar (strain ATCC PRA-260 / SAW760)</name>
    <dbReference type="NCBI Taxonomy" id="370354"/>
    <lineage>
        <taxon>Eukaryota</taxon>
        <taxon>Amoebozoa</taxon>
        <taxon>Evosea</taxon>
        <taxon>Archamoebae</taxon>
        <taxon>Mastigamoebida</taxon>
        <taxon>Entamoebidae</taxon>
        <taxon>Entamoeba</taxon>
    </lineage>
</organism>
<dbReference type="AlphaFoldDB" id="B0EUD7"/>
<dbReference type="InterPro" id="IPR003689">
    <property type="entry name" value="ZIP"/>
</dbReference>
<gene>
    <name evidence="6" type="ORF">EDI_330840</name>
</gene>
<name>B0EUD7_ENTDS</name>
<evidence type="ECO:0000313" key="6">
    <source>
        <dbReference type="EMBL" id="EDR21862.1"/>
    </source>
</evidence>
<feature type="transmembrane region" description="Helical" evidence="5">
    <location>
        <begin position="192"/>
        <end position="212"/>
    </location>
</feature>
<evidence type="ECO:0000256" key="2">
    <source>
        <dbReference type="ARBA" id="ARBA00022692"/>
    </source>
</evidence>
<feature type="transmembrane region" description="Helical" evidence="5">
    <location>
        <begin position="12"/>
        <end position="37"/>
    </location>
</feature>
<sequence length="275" mass="30098">MNFKRSSLVMSSFTTAMICTTCSGLATAVGGIVVYLFGEPDYKKLGKMLSFSAGVMIYVSFVDILQGAINTIGFSIPNIAFFIGMILFVLLEKSIPEPDLSRFFPKPKTETDEQQQIRKEREDILMLGIKTAFSICLHNFPEGIAVYMACLHGIESGLPLMLVIAGHNIPEGLAVAAPVYSSTGSKWEAFKWALISGICEPFGALTVGALFYPFLTPSAIEICLCGVSGIMVFMSILELIPSSLKYISPESSARYFSFGMAFMAFGLYFMRLYSL</sequence>